<organism evidence="2 3">
    <name type="scientific">Astrephomene gubernaculifera</name>
    <dbReference type="NCBI Taxonomy" id="47775"/>
    <lineage>
        <taxon>Eukaryota</taxon>
        <taxon>Viridiplantae</taxon>
        <taxon>Chlorophyta</taxon>
        <taxon>core chlorophytes</taxon>
        <taxon>Chlorophyceae</taxon>
        <taxon>CS clade</taxon>
        <taxon>Chlamydomonadales</taxon>
        <taxon>Astrephomenaceae</taxon>
        <taxon>Astrephomene</taxon>
    </lineage>
</organism>
<dbReference type="Proteomes" id="UP001054857">
    <property type="component" value="Unassembled WGS sequence"/>
</dbReference>
<comment type="caution">
    <text evidence="2">The sequence shown here is derived from an EMBL/GenBank/DDBJ whole genome shotgun (WGS) entry which is preliminary data.</text>
</comment>
<name>A0AAD3HI49_9CHLO</name>
<feature type="non-terminal residue" evidence="2">
    <location>
        <position position="247"/>
    </location>
</feature>
<dbReference type="PANTHER" id="PTHR43834:SF6">
    <property type="entry name" value="GTPASE DER"/>
    <property type="match status" value="1"/>
</dbReference>
<dbReference type="GO" id="GO:0005525">
    <property type="term" value="F:GTP binding"/>
    <property type="evidence" value="ECO:0007669"/>
    <property type="project" value="InterPro"/>
</dbReference>
<dbReference type="PANTHER" id="PTHR43834">
    <property type="entry name" value="GTPASE DER"/>
    <property type="match status" value="1"/>
</dbReference>
<accession>A0AAD3HI49</accession>
<evidence type="ECO:0000313" key="3">
    <source>
        <dbReference type="Proteomes" id="UP001054857"/>
    </source>
</evidence>
<dbReference type="InterPro" id="IPR006073">
    <property type="entry name" value="GTP-bd"/>
</dbReference>
<protein>
    <recommendedName>
        <fullName evidence="1">G domain-containing protein</fullName>
    </recommendedName>
</protein>
<reference evidence="2 3" key="1">
    <citation type="journal article" date="2021" name="Sci. Rep.">
        <title>Genome sequencing of the multicellular alga Astrephomene provides insights into convergent evolution of germ-soma differentiation.</title>
        <authorList>
            <person name="Yamashita S."/>
            <person name="Yamamoto K."/>
            <person name="Matsuzaki R."/>
            <person name="Suzuki S."/>
            <person name="Yamaguchi H."/>
            <person name="Hirooka S."/>
            <person name="Minakuchi Y."/>
            <person name="Miyagishima S."/>
            <person name="Kawachi M."/>
            <person name="Toyoda A."/>
            <person name="Nozaki H."/>
        </authorList>
    </citation>
    <scope>NUCLEOTIDE SEQUENCE [LARGE SCALE GENOMIC DNA]</scope>
    <source>
        <strain evidence="2 3">NIES-4017</strain>
    </source>
</reference>
<dbReference type="InterPro" id="IPR005225">
    <property type="entry name" value="Small_GTP-bd"/>
</dbReference>
<dbReference type="SUPFAM" id="SSF52540">
    <property type="entry name" value="P-loop containing nucleoside triphosphate hydrolases"/>
    <property type="match status" value="1"/>
</dbReference>
<dbReference type="EMBL" id="BMAR01000001">
    <property type="protein sequence ID" value="GFR41195.1"/>
    <property type="molecule type" value="Genomic_DNA"/>
</dbReference>
<dbReference type="AlphaFoldDB" id="A0AAD3HI49"/>
<dbReference type="Pfam" id="PF01926">
    <property type="entry name" value="MMR_HSR1"/>
    <property type="match status" value="1"/>
</dbReference>
<dbReference type="Gene3D" id="3.40.50.300">
    <property type="entry name" value="P-loop containing nucleotide triphosphate hydrolases"/>
    <property type="match status" value="1"/>
</dbReference>
<dbReference type="CDD" id="cd01894">
    <property type="entry name" value="EngA1"/>
    <property type="match status" value="1"/>
</dbReference>
<sequence length="247" mass="26962">MLFPPKGILQLVWPALSTFGGLPVQGVLLQATRSLRRSVAARRRELQEEVDDALLPKVALVGRPNVGKSALFNRLVRRRAALVYDTPDSHVTRDYQEGRARLGDLQFRVADTSGLEPRMPASGGSIQARATAITARLLQQSHLALMVIDAKSGVLPADEELADWLRRHVPRDQVMVVANKAEGRRAREEMPQTVYDCYRLGFGEPVAVSASTGEGMTDLFAALQPHIDRIRGEMEEAARGGASSSSG</sequence>
<feature type="domain" description="G" evidence="1">
    <location>
        <begin position="57"/>
        <end position="180"/>
    </location>
</feature>
<evidence type="ECO:0000313" key="2">
    <source>
        <dbReference type="EMBL" id="GFR41195.1"/>
    </source>
</evidence>
<dbReference type="PRINTS" id="PR00326">
    <property type="entry name" value="GTP1OBG"/>
</dbReference>
<proteinExistence type="predicted"/>
<evidence type="ECO:0000259" key="1">
    <source>
        <dbReference type="Pfam" id="PF01926"/>
    </source>
</evidence>
<gene>
    <name evidence="2" type="ORF">Agub_g1865</name>
</gene>
<dbReference type="NCBIfam" id="TIGR00231">
    <property type="entry name" value="small_GTP"/>
    <property type="match status" value="1"/>
</dbReference>
<keyword evidence="3" id="KW-1185">Reference proteome</keyword>
<dbReference type="InterPro" id="IPR027417">
    <property type="entry name" value="P-loop_NTPase"/>
</dbReference>